<reference evidence="2" key="1">
    <citation type="submission" date="2016-10" db="EMBL/GenBank/DDBJ databases">
        <authorList>
            <person name="de Groot N.N."/>
        </authorList>
    </citation>
    <scope>NUCLEOTIDE SEQUENCE</scope>
</reference>
<gene>
    <name evidence="2" type="ORF">MNB_SM-7-801</name>
</gene>
<protein>
    <submittedName>
        <fullName evidence="2">Uncharacterized protein</fullName>
    </submittedName>
</protein>
<proteinExistence type="predicted"/>
<feature type="transmembrane region" description="Helical" evidence="1">
    <location>
        <begin position="12"/>
        <end position="34"/>
    </location>
</feature>
<dbReference type="EMBL" id="FPHB01000048">
    <property type="protein sequence ID" value="SFV60781.1"/>
    <property type="molecule type" value="Genomic_DNA"/>
</dbReference>
<evidence type="ECO:0000256" key="1">
    <source>
        <dbReference type="SAM" id="Phobius"/>
    </source>
</evidence>
<keyword evidence="1" id="KW-0812">Transmembrane</keyword>
<keyword evidence="1" id="KW-0472">Membrane</keyword>
<accession>A0A1W1C4Y2</accession>
<sequence>MDEIKTKKSKKALSIYLIFFIIMIAFIAISPYIAMHNVEKKSKLSPKERIQH</sequence>
<keyword evidence="1" id="KW-1133">Transmembrane helix</keyword>
<name>A0A1W1C4Y2_9ZZZZ</name>
<evidence type="ECO:0000313" key="2">
    <source>
        <dbReference type="EMBL" id="SFV60781.1"/>
    </source>
</evidence>
<dbReference type="AlphaFoldDB" id="A0A1W1C4Y2"/>
<organism evidence="2">
    <name type="scientific">hydrothermal vent metagenome</name>
    <dbReference type="NCBI Taxonomy" id="652676"/>
    <lineage>
        <taxon>unclassified sequences</taxon>
        <taxon>metagenomes</taxon>
        <taxon>ecological metagenomes</taxon>
    </lineage>
</organism>